<protein>
    <submittedName>
        <fullName evidence="2">Uncharacterized protein</fullName>
    </submittedName>
</protein>
<comment type="caution">
    <text evidence="2">The sequence shown here is derived from an EMBL/GenBank/DDBJ whole genome shotgun (WGS) entry which is preliminary data.</text>
</comment>
<sequence length="67" mass="8088">MEPMVGTSMLNLFSLVSVAVMNKFLFWVVFKVYSYVSFLQYFYCWPLYGVSICWCRQYDKSSLFFEF</sequence>
<accession>A0A3M3M3K0</accession>
<evidence type="ECO:0000256" key="1">
    <source>
        <dbReference type="SAM" id="Phobius"/>
    </source>
</evidence>
<keyword evidence="1" id="KW-1133">Transmembrane helix</keyword>
<name>A0A3M3M3K0_9PSED</name>
<keyword evidence="1" id="KW-0472">Membrane</keyword>
<dbReference type="Proteomes" id="UP000278062">
    <property type="component" value="Unassembled WGS sequence"/>
</dbReference>
<dbReference type="AlphaFoldDB" id="A0A3M3M3K0"/>
<dbReference type="EMBL" id="RBPL01000017">
    <property type="protein sequence ID" value="RMO02208.1"/>
    <property type="molecule type" value="Genomic_DNA"/>
</dbReference>
<keyword evidence="1" id="KW-0812">Transmembrane</keyword>
<evidence type="ECO:0000313" key="2">
    <source>
        <dbReference type="EMBL" id="RMO02208.1"/>
    </source>
</evidence>
<proteinExistence type="predicted"/>
<reference evidence="2 3" key="1">
    <citation type="submission" date="2018-08" db="EMBL/GenBank/DDBJ databases">
        <title>Recombination of ecologically and evolutionarily significant loci maintains genetic cohesion in the Pseudomonas syringae species complex.</title>
        <authorList>
            <person name="Dillon M."/>
            <person name="Thakur S."/>
            <person name="Almeida R.N.D."/>
            <person name="Weir B.S."/>
            <person name="Guttman D.S."/>
        </authorList>
    </citation>
    <scope>NUCLEOTIDE SEQUENCE [LARGE SCALE GENOMIC DNA]</scope>
    <source>
        <strain evidence="2 3">1089_5</strain>
    </source>
</reference>
<gene>
    <name evidence="2" type="ORF">ALQ49_101717</name>
</gene>
<organism evidence="2 3">
    <name type="scientific">Pseudomonas syringae pv. apii</name>
    <dbReference type="NCBI Taxonomy" id="81036"/>
    <lineage>
        <taxon>Bacteria</taxon>
        <taxon>Pseudomonadati</taxon>
        <taxon>Pseudomonadota</taxon>
        <taxon>Gammaproteobacteria</taxon>
        <taxon>Pseudomonadales</taxon>
        <taxon>Pseudomonadaceae</taxon>
        <taxon>Pseudomonas</taxon>
    </lineage>
</organism>
<feature type="transmembrane region" description="Helical" evidence="1">
    <location>
        <begin position="12"/>
        <end position="30"/>
    </location>
</feature>
<feature type="transmembrane region" description="Helical" evidence="1">
    <location>
        <begin position="36"/>
        <end position="55"/>
    </location>
</feature>
<evidence type="ECO:0000313" key="3">
    <source>
        <dbReference type="Proteomes" id="UP000278062"/>
    </source>
</evidence>